<dbReference type="InterPro" id="IPR003593">
    <property type="entry name" value="AAA+_ATPase"/>
</dbReference>
<dbReference type="Proteomes" id="UP000295416">
    <property type="component" value="Unassembled WGS sequence"/>
</dbReference>
<dbReference type="Gene3D" id="3.40.50.300">
    <property type="entry name" value="P-loop containing nucleotide triphosphate hydrolases"/>
    <property type="match status" value="1"/>
</dbReference>
<dbReference type="EMBL" id="SLXK01000032">
    <property type="protein sequence ID" value="TCP23413.1"/>
    <property type="molecule type" value="Genomic_DNA"/>
</dbReference>
<accession>A0A4R2NNR5</accession>
<dbReference type="CDD" id="cd03228">
    <property type="entry name" value="ABCC_MRP_Like"/>
    <property type="match status" value="1"/>
</dbReference>
<keyword evidence="2" id="KW-0547">Nucleotide-binding</keyword>
<dbReference type="GO" id="GO:0016887">
    <property type="term" value="F:ATP hydrolysis activity"/>
    <property type="evidence" value="ECO:0007669"/>
    <property type="project" value="InterPro"/>
</dbReference>
<evidence type="ECO:0000256" key="2">
    <source>
        <dbReference type="ARBA" id="ARBA00022741"/>
    </source>
</evidence>
<proteinExistence type="predicted"/>
<dbReference type="PANTHER" id="PTHR43423:SF1">
    <property type="entry name" value="ABC TRANSPORTER I FAMILY MEMBER 17"/>
    <property type="match status" value="1"/>
</dbReference>
<dbReference type="GO" id="GO:0005524">
    <property type="term" value="F:ATP binding"/>
    <property type="evidence" value="ECO:0007669"/>
    <property type="project" value="UniProtKB-KW"/>
</dbReference>
<keyword evidence="6" id="KW-1185">Reference proteome</keyword>
<reference evidence="5 6" key="1">
    <citation type="submission" date="2019-03" db="EMBL/GenBank/DDBJ databases">
        <title>Genomic Encyclopedia of Type Strains, Phase IV (KMG-IV): sequencing the most valuable type-strain genomes for metagenomic binning, comparative biology and taxonomic classification.</title>
        <authorList>
            <person name="Goeker M."/>
        </authorList>
    </citation>
    <scope>NUCLEOTIDE SEQUENCE [LARGE SCALE GENOMIC DNA]</scope>
    <source>
        <strain evidence="5 6">DSM 19377</strain>
    </source>
</reference>
<gene>
    <name evidence="5" type="ORF">EV207_13212</name>
</gene>
<protein>
    <submittedName>
        <fullName evidence="5">Putative ABC transport system ATP-binding protein</fullName>
    </submittedName>
</protein>
<dbReference type="AlphaFoldDB" id="A0A4R2NNR5"/>
<dbReference type="PROSITE" id="PS00211">
    <property type="entry name" value="ABC_TRANSPORTER_1"/>
    <property type="match status" value="1"/>
</dbReference>
<dbReference type="InterPro" id="IPR027417">
    <property type="entry name" value="P-loop_NTPase"/>
</dbReference>
<evidence type="ECO:0000313" key="5">
    <source>
        <dbReference type="EMBL" id="TCP23413.1"/>
    </source>
</evidence>
<name>A0A4R2NNR5_9BACL</name>
<evidence type="ECO:0000256" key="1">
    <source>
        <dbReference type="ARBA" id="ARBA00022448"/>
    </source>
</evidence>
<evidence type="ECO:0000256" key="3">
    <source>
        <dbReference type="ARBA" id="ARBA00022840"/>
    </source>
</evidence>
<evidence type="ECO:0000259" key="4">
    <source>
        <dbReference type="PROSITE" id="PS50893"/>
    </source>
</evidence>
<dbReference type="PROSITE" id="PS50893">
    <property type="entry name" value="ABC_TRANSPORTER_2"/>
    <property type="match status" value="1"/>
</dbReference>
<dbReference type="SUPFAM" id="SSF52540">
    <property type="entry name" value="P-loop containing nucleoside triphosphate hydrolases"/>
    <property type="match status" value="1"/>
</dbReference>
<dbReference type="Pfam" id="PF00005">
    <property type="entry name" value="ABC_tran"/>
    <property type="match status" value="1"/>
</dbReference>
<dbReference type="RefSeq" id="WP_132747392.1">
    <property type="nucleotide sequence ID" value="NZ_SLXK01000032.1"/>
</dbReference>
<evidence type="ECO:0000313" key="6">
    <source>
        <dbReference type="Proteomes" id="UP000295416"/>
    </source>
</evidence>
<organism evidence="5 6">
    <name type="scientific">Scopulibacillus darangshiensis</name>
    <dbReference type="NCBI Taxonomy" id="442528"/>
    <lineage>
        <taxon>Bacteria</taxon>
        <taxon>Bacillati</taxon>
        <taxon>Bacillota</taxon>
        <taxon>Bacilli</taxon>
        <taxon>Bacillales</taxon>
        <taxon>Sporolactobacillaceae</taxon>
        <taxon>Scopulibacillus</taxon>
    </lineage>
</organism>
<dbReference type="InterPro" id="IPR017871">
    <property type="entry name" value="ABC_transporter-like_CS"/>
</dbReference>
<dbReference type="PANTHER" id="PTHR43423">
    <property type="entry name" value="ABC TRANSPORTER I FAMILY MEMBER 17"/>
    <property type="match status" value="1"/>
</dbReference>
<sequence>MFQIRNVTYKDILNIKTVDIGSQEVMTFFGESGSGKTTLMKLLNQLISFDEGDILYNGRSVLDYDPIELRRQVVMLAQTPAVFAGNIRDNLLIGMKFSEKEPANDSTLVDALKMVRLHKDLDGGVDSLSGGEKQRLAFARVILMDAPVYLLDEPTSALDDDTESLVMDRFFDYARENGKTVVMVTHSKKLAEEHSDKMILMKDINERVVRP</sequence>
<keyword evidence="3 5" id="KW-0067">ATP-binding</keyword>
<dbReference type="OrthoDB" id="9785080at2"/>
<dbReference type="InterPro" id="IPR003439">
    <property type="entry name" value="ABC_transporter-like_ATP-bd"/>
</dbReference>
<keyword evidence="1" id="KW-0813">Transport</keyword>
<dbReference type="SMART" id="SM00382">
    <property type="entry name" value="AAA"/>
    <property type="match status" value="1"/>
</dbReference>
<comment type="caution">
    <text evidence="5">The sequence shown here is derived from an EMBL/GenBank/DDBJ whole genome shotgun (WGS) entry which is preliminary data.</text>
</comment>
<feature type="domain" description="ABC transporter" evidence="4">
    <location>
        <begin position="2"/>
        <end position="211"/>
    </location>
</feature>